<evidence type="ECO:0000256" key="1">
    <source>
        <dbReference type="SAM" id="MobiDB-lite"/>
    </source>
</evidence>
<dbReference type="EMBL" id="LNRQ01000006">
    <property type="protein sequence ID" value="KZM92152.1"/>
    <property type="molecule type" value="Genomic_DNA"/>
</dbReference>
<dbReference type="Proteomes" id="UP000077755">
    <property type="component" value="Chromosome 6"/>
</dbReference>
<evidence type="ECO:0000313" key="2">
    <source>
        <dbReference type="EMBL" id="KZM92152.1"/>
    </source>
</evidence>
<dbReference type="Gramene" id="KZM92152">
    <property type="protein sequence ID" value="KZM92152"/>
    <property type="gene ID" value="DCAR_020483"/>
</dbReference>
<name>A0A161ZVP5_DAUCS</name>
<accession>A0A161ZVP5</accession>
<evidence type="ECO:0000313" key="4">
    <source>
        <dbReference type="Proteomes" id="UP000077755"/>
    </source>
</evidence>
<feature type="compositionally biased region" description="Basic and acidic residues" evidence="1">
    <location>
        <begin position="69"/>
        <end position="89"/>
    </location>
</feature>
<reference evidence="2" key="1">
    <citation type="journal article" date="2016" name="Nat. Genet.">
        <title>A high-quality carrot genome assembly provides new insights into carotenoid accumulation and asterid genome evolution.</title>
        <authorList>
            <person name="Iorizzo M."/>
            <person name="Ellison S."/>
            <person name="Senalik D."/>
            <person name="Zeng P."/>
            <person name="Satapoomin P."/>
            <person name="Huang J."/>
            <person name="Bowman M."/>
            <person name="Iovene M."/>
            <person name="Sanseverino W."/>
            <person name="Cavagnaro P."/>
            <person name="Yildiz M."/>
            <person name="Macko-Podgorni A."/>
            <person name="Moranska E."/>
            <person name="Grzebelus E."/>
            <person name="Grzebelus D."/>
            <person name="Ashrafi H."/>
            <person name="Zheng Z."/>
            <person name="Cheng S."/>
            <person name="Spooner D."/>
            <person name="Van Deynze A."/>
            <person name="Simon P."/>
        </authorList>
    </citation>
    <scope>NUCLEOTIDE SEQUENCE [LARGE SCALE GENOMIC DNA]</scope>
    <source>
        <tissue evidence="2">Leaf</tissue>
    </source>
</reference>
<feature type="compositionally biased region" description="Low complexity" evidence="1">
    <location>
        <begin position="52"/>
        <end position="65"/>
    </location>
</feature>
<proteinExistence type="predicted"/>
<keyword evidence="4" id="KW-1185">Reference proteome</keyword>
<sequence length="89" mass="9826">MESHRKTSISQHLAATEVANQEKEENKSAKKLIKKRQDSVISQPKEDDDIGSADADNSALASDHSGGQAKDKNDRRKQEAREAVLPDEI</sequence>
<evidence type="ECO:0000313" key="3">
    <source>
        <dbReference type="EMBL" id="WOH04021.1"/>
    </source>
</evidence>
<organism evidence="2">
    <name type="scientific">Daucus carota subsp. sativus</name>
    <name type="common">Carrot</name>
    <dbReference type="NCBI Taxonomy" id="79200"/>
    <lineage>
        <taxon>Eukaryota</taxon>
        <taxon>Viridiplantae</taxon>
        <taxon>Streptophyta</taxon>
        <taxon>Embryophyta</taxon>
        <taxon>Tracheophyta</taxon>
        <taxon>Spermatophyta</taxon>
        <taxon>Magnoliopsida</taxon>
        <taxon>eudicotyledons</taxon>
        <taxon>Gunneridae</taxon>
        <taxon>Pentapetalae</taxon>
        <taxon>asterids</taxon>
        <taxon>campanulids</taxon>
        <taxon>Apiales</taxon>
        <taxon>Apiaceae</taxon>
        <taxon>Apioideae</taxon>
        <taxon>Scandiceae</taxon>
        <taxon>Daucinae</taxon>
        <taxon>Daucus</taxon>
        <taxon>Daucus sect. Daucus</taxon>
    </lineage>
</organism>
<dbReference type="EMBL" id="CP093348">
    <property type="protein sequence ID" value="WOH04021.1"/>
    <property type="molecule type" value="Genomic_DNA"/>
</dbReference>
<gene>
    <name evidence="2" type="ORF">DCAR_020483</name>
    <name evidence="3" type="ORF">DCAR_0623426</name>
</gene>
<feature type="region of interest" description="Disordered" evidence="1">
    <location>
        <begin position="1"/>
        <end position="89"/>
    </location>
</feature>
<protein>
    <submittedName>
        <fullName evidence="2">Uncharacterized protein</fullName>
    </submittedName>
</protein>
<dbReference type="AlphaFoldDB" id="A0A161ZVP5"/>
<reference evidence="3" key="2">
    <citation type="submission" date="2022-03" db="EMBL/GenBank/DDBJ databases">
        <title>Draft title - Genomic analysis of global carrot germplasm unveils the trajectory of domestication and the origin of high carotenoid orange carrot.</title>
        <authorList>
            <person name="Iorizzo M."/>
            <person name="Ellison S."/>
            <person name="Senalik D."/>
            <person name="Macko-Podgorni A."/>
            <person name="Grzebelus D."/>
            <person name="Bostan H."/>
            <person name="Rolling W."/>
            <person name="Curaba J."/>
            <person name="Simon P."/>
        </authorList>
    </citation>
    <scope>NUCLEOTIDE SEQUENCE</scope>
    <source>
        <tissue evidence="3">Leaf</tissue>
    </source>
</reference>